<proteinExistence type="predicted"/>
<evidence type="ECO:0000313" key="2">
    <source>
        <dbReference type="Proteomes" id="UP000887159"/>
    </source>
</evidence>
<dbReference type="EMBL" id="BMAU01021250">
    <property type="protein sequence ID" value="GFY05230.1"/>
    <property type="molecule type" value="Genomic_DNA"/>
</dbReference>
<sequence length="91" mass="10238">MTTVPSPVFITLCPELHEQMFKAGDQSDVKPQCLVPKQAWVLFIDPLNGLNFESTLPSPGFELRCAATQPMCLTNTYGRIKKAFTYPLRTF</sequence>
<keyword evidence="2" id="KW-1185">Reference proteome</keyword>
<name>A0A8X6S5X9_TRICX</name>
<dbReference type="Proteomes" id="UP000887159">
    <property type="component" value="Unassembled WGS sequence"/>
</dbReference>
<organism evidence="1 2">
    <name type="scientific">Trichonephila clavipes</name>
    <name type="common">Golden silk orbweaver</name>
    <name type="synonym">Nephila clavipes</name>
    <dbReference type="NCBI Taxonomy" id="2585209"/>
    <lineage>
        <taxon>Eukaryota</taxon>
        <taxon>Metazoa</taxon>
        <taxon>Ecdysozoa</taxon>
        <taxon>Arthropoda</taxon>
        <taxon>Chelicerata</taxon>
        <taxon>Arachnida</taxon>
        <taxon>Araneae</taxon>
        <taxon>Araneomorphae</taxon>
        <taxon>Entelegynae</taxon>
        <taxon>Araneoidea</taxon>
        <taxon>Nephilidae</taxon>
        <taxon>Trichonephila</taxon>
    </lineage>
</organism>
<reference evidence="1" key="1">
    <citation type="submission" date="2020-08" db="EMBL/GenBank/DDBJ databases">
        <title>Multicomponent nature underlies the extraordinary mechanical properties of spider dragline silk.</title>
        <authorList>
            <person name="Kono N."/>
            <person name="Nakamura H."/>
            <person name="Mori M."/>
            <person name="Yoshida Y."/>
            <person name="Ohtoshi R."/>
            <person name="Malay A.D."/>
            <person name="Moran D.A.P."/>
            <person name="Tomita M."/>
            <person name="Numata K."/>
            <person name="Arakawa K."/>
        </authorList>
    </citation>
    <scope>NUCLEOTIDE SEQUENCE</scope>
</reference>
<gene>
    <name evidence="1" type="ORF">TNCV_2206761</name>
</gene>
<dbReference type="AlphaFoldDB" id="A0A8X6S5X9"/>
<protein>
    <submittedName>
        <fullName evidence="1">Uncharacterized protein</fullName>
    </submittedName>
</protein>
<evidence type="ECO:0000313" key="1">
    <source>
        <dbReference type="EMBL" id="GFY05230.1"/>
    </source>
</evidence>
<accession>A0A8X6S5X9</accession>
<comment type="caution">
    <text evidence="1">The sequence shown here is derived from an EMBL/GenBank/DDBJ whole genome shotgun (WGS) entry which is preliminary data.</text>
</comment>